<protein>
    <submittedName>
        <fullName evidence="3">Uncharacterized protein</fullName>
    </submittedName>
</protein>
<organism evidence="3 4">
    <name type="scientific">Silvimonas terrae</name>
    <dbReference type="NCBI Taxonomy" id="300266"/>
    <lineage>
        <taxon>Bacteria</taxon>
        <taxon>Pseudomonadati</taxon>
        <taxon>Pseudomonadota</taxon>
        <taxon>Betaproteobacteria</taxon>
        <taxon>Neisseriales</taxon>
        <taxon>Chitinibacteraceae</taxon>
        <taxon>Silvimonas</taxon>
    </lineage>
</organism>
<dbReference type="EMBL" id="JACHHN010000009">
    <property type="protein sequence ID" value="MBB5192983.1"/>
    <property type="molecule type" value="Genomic_DNA"/>
</dbReference>
<reference evidence="3 4" key="1">
    <citation type="submission" date="2020-08" db="EMBL/GenBank/DDBJ databases">
        <title>Genomic Encyclopedia of Type Strains, Phase IV (KMG-IV): sequencing the most valuable type-strain genomes for metagenomic binning, comparative biology and taxonomic classification.</title>
        <authorList>
            <person name="Goeker M."/>
        </authorList>
    </citation>
    <scope>NUCLEOTIDE SEQUENCE [LARGE SCALE GENOMIC DNA]</scope>
    <source>
        <strain evidence="3 4">DSM 18233</strain>
    </source>
</reference>
<dbReference type="Proteomes" id="UP000543030">
    <property type="component" value="Unassembled WGS sequence"/>
</dbReference>
<accession>A0A840RLB7</accession>
<proteinExistence type="predicted"/>
<keyword evidence="4" id="KW-1185">Reference proteome</keyword>
<sequence>MITRGGAAEQAQTVSAGRSVRFWVGFIVGSALVCAMTLALLLPDDLVLPAQAVAQPARKNPGLQHPPRVWAGHTAQWAR</sequence>
<keyword evidence="2" id="KW-0812">Transmembrane</keyword>
<evidence type="ECO:0000313" key="3">
    <source>
        <dbReference type="EMBL" id="MBB5192983.1"/>
    </source>
</evidence>
<keyword evidence="2" id="KW-1133">Transmembrane helix</keyword>
<gene>
    <name evidence="3" type="ORF">HNQ50_003737</name>
</gene>
<evidence type="ECO:0000313" key="4">
    <source>
        <dbReference type="Proteomes" id="UP000543030"/>
    </source>
</evidence>
<evidence type="ECO:0000256" key="1">
    <source>
        <dbReference type="SAM" id="MobiDB-lite"/>
    </source>
</evidence>
<feature type="transmembrane region" description="Helical" evidence="2">
    <location>
        <begin position="20"/>
        <end position="42"/>
    </location>
</feature>
<feature type="region of interest" description="Disordered" evidence="1">
    <location>
        <begin position="57"/>
        <end position="79"/>
    </location>
</feature>
<dbReference type="RefSeq" id="WP_184102640.1">
    <property type="nucleotide sequence ID" value="NZ_JACHHN010000009.1"/>
</dbReference>
<keyword evidence="2" id="KW-0472">Membrane</keyword>
<dbReference type="AlphaFoldDB" id="A0A840RLB7"/>
<evidence type="ECO:0000256" key="2">
    <source>
        <dbReference type="SAM" id="Phobius"/>
    </source>
</evidence>
<comment type="caution">
    <text evidence="3">The sequence shown here is derived from an EMBL/GenBank/DDBJ whole genome shotgun (WGS) entry which is preliminary data.</text>
</comment>
<name>A0A840RLB7_9NEIS</name>